<evidence type="ECO:0000259" key="10">
    <source>
        <dbReference type="Pfam" id="PF01435"/>
    </source>
</evidence>
<evidence type="ECO:0000256" key="1">
    <source>
        <dbReference type="ARBA" id="ARBA00022670"/>
    </source>
</evidence>
<dbReference type="InterPro" id="IPR027057">
    <property type="entry name" value="CAXX_Prtase_1"/>
</dbReference>
<feature type="active site" evidence="6">
    <location>
        <position position="281"/>
    </location>
</feature>
<comment type="cofactor">
    <cofactor evidence="7 8">
        <name>Zn(2+)</name>
        <dbReference type="ChEBI" id="CHEBI:29105"/>
    </cofactor>
    <text evidence="7 8">Binds 1 zinc ion per subunit.</text>
</comment>
<feature type="transmembrane region" description="Helical" evidence="9">
    <location>
        <begin position="318"/>
        <end position="339"/>
    </location>
</feature>
<feature type="active site" description="Proton donor" evidence="6">
    <location>
        <position position="362"/>
    </location>
</feature>
<dbReference type="Pfam" id="PF16491">
    <property type="entry name" value="Peptidase_M48_N"/>
    <property type="match status" value="1"/>
</dbReference>
<proteinExistence type="inferred from homology"/>
<evidence type="ECO:0000256" key="2">
    <source>
        <dbReference type="ARBA" id="ARBA00022723"/>
    </source>
</evidence>
<feature type="binding site" evidence="7">
    <location>
        <position position="280"/>
    </location>
    <ligand>
        <name>Zn(2+)</name>
        <dbReference type="ChEBI" id="CHEBI:29105"/>
        <note>catalytic</note>
    </ligand>
</feature>
<dbReference type="InterPro" id="IPR001915">
    <property type="entry name" value="Peptidase_M48"/>
</dbReference>
<dbReference type="AlphaFoldDB" id="A0A9W6CZP4"/>
<protein>
    <submittedName>
        <fullName evidence="12">Peptidase M48</fullName>
    </submittedName>
</protein>
<feature type="binding site" evidence="7">
    <location>
        <position position="358"/>
    </location>
    <ligand>
        <name>Zn(2+)</name>
        <dbReference type="ChEBI" id="CHEBI:29105"/>
        <note>catalytic</note>
    </ligand>
</feature>
<feature type="binding site" evidence="7">
    <location>
        <position position="284"/>
    </location>
    <ligand>
        <name>Zn(2+)</name>
        <dbReference type="ChEBI" id="CHEBI:29105"/>
        <note>catalytic</note>
    </ligand>
</feature>
<dbReference type="GO" id="GO:0071586">
    <property type="term" value="P:CAAX-box protein processing"/>
    <property type="evidence" value="ECO:0007669"/>
    <property type="project" value="InterPro"/>
</dbReference>
<evidence type="ECO:0000256" key="6">
    <source>
        <dbReference type="PIRSR" id="PIRSR627057-1"/>
    </source>
</evidence>
<comment type="similarity">
    <text evidence="8">Belongs to the peptidase M48 family.</text>
</comment>
<evidence type="ECO:0000256" key="4">
    <source>
        <dbReference type="ARBA" id="ARBA00022833"/>
    </source>
</evidence>
<evidence type="ECO:0000256" key="9">
    <source>
        <dbReference type="SAM" id="Phobius"/>
    </source>
</evidence>
<keyword evidence="9" id="KW-0472">Membrane</keyword>
<evidence type="ECO:0000256" key="5">
    <source>
        <dbReference type="ARBA" id="ARBA00023049"/>
    </source>
</evidence>
<dbReference type="RefSeq" id="WP_281792152.1">
    <property type="nucleotide sequence ID" value="NZ_BSDR01000001.1"/>
</dbReference>
<evidence type="ECO:0000256" key="3">
    <source>
        <dbReference type="ARBA" id="ARBA00022801"/>
    </source>
</evidence>
<dbReference type="GO" id="GO:0046872">
    <property type="term" value="F:metal ion binding"/>
    <property type="evidence" value="ECO:0007669"/>
    <property type="project" value="UniProtKB-KW"/>
</dbReference>
<accession>A0A9W6CZP4</accession>
<keyword evidence="3 8" id="KW-0378">Hydrolase</keyword>
<keyword evidence="2 7" id="KW-0479">Metal-binding</keyword>
<keyword evidence="13" id="KW-1185">Reference proteome</keyword>
<evidence type="ECO:0000256" key="8">
    <source>
        <dbReference type="RuleBase" id="RU003983"/>
    </source>
</evidence>
<feature type="transmembrane region" description="Helical" evidence="9">
    <location>
        <begin position="99"/>
        <end position="119"/>
    </location>
</feature>
<feature type="transmembrane region" description="Helical" evidence="9">
    <location>
        <begin position="179"/>
        <end position="200"/>
    </location>
</feature>
<evidence type="ECO:0000313" key="12">
    <source>
        <dbReference type="EMBL" id="GLI33135.1"/>
    </source>
</evidence>
<dbReference type="InterPro" id="IPR032456">
    <property type="entry name" value="Peptidase_M48_N"/>
</dbReference>
<evidence type="ECO:0000259" key="11">
    <source>
        <dbReference type="Pfam" id="PF16491"/>
    </source>
</evidence>
<feature type="transmembrane region" description="Helical" evidence="9">
    <location>
        <begin position="66"/>
        <end position="87"/>
    </location>
</feature>
<organism evidence="12 13">
    <name type="scientific">Desulforhabdus amnigena</name>
    <dbReference type="NCBI Taxonomy" id="40218"/>
    <lineage>
        <taxon>Bacteria</taxon>
        <taxon>Pseudomonadati</taxon>
        <taxon>Thermodesulfobacteriota</taxon>
        <taxon>Syntrophobacteria</taxon>
        <taxon>Syntrophobacterales</taxon>
        <taxon>Syntrophobacteraceae</taxon>
        <taxon>Desulforhabdus</taxon>
    </lineage>
</organism>
<evidence type="ECO:0000256" key="7">
    <source>
        <dbReference type="PIRSR" id="PIRSR627057-2"/>
    </source>
</evidence>
<keyword evidence="1 8" id="KW-0645">Protease</keyword>
<name>A0A9W6CZP4_9BACT</name>
<evidence type="ECO:0000313" key="13">
    <source>
        <dbReference type="Proteomes" id="UP001144372"/>
    </source>
</evidence>
<comment type="caution">
    <text evidence="12">The sequence shown here is derived from an EMBL/GenBank/DDBJ whole genome shotgun (WGS) entry which is preliminary data.</text>
</comment>
<dbReference type="Gene3D" id="3.30.2010.10">
    <property type="entry name" value="Metalloproteases ('zincins'), catalytic domain"/>
    <property type="match status" value="1"/>
</dbReference>
<gene>
    <name evidence="12" type="ORF">DAMNIGENAA_05680</name>
</gene>
<keyword evidence="5 8" id="KW-0482">Metalloprotease</keyword>
<dbReference type="EMBL" id="BSDR01000001">
    <property type="protein sequence ID" value="GLI33135.1"/>
    <property type="molecule type" value="Genomic_DNA"/>
</dbReference>
<dbReference type="PANTHER" id="PTHR10120">
    <property type="entry name" value="CAAX PRENYL PROTEASE 1"/>
    <property type="match status" value="1"/>
</dbReference>
<feature type="domain" description="Peptidase M48" evidence="10">
    <location>
        <begin position="211"/>
        <end position="414"/>
    </location>
</feature>
<dbReference type="Proteomes" id="UP001144372">
    <property type="component" value="Unassembled WGS sequence"/>
</dbReference>
<feature type="transmembrane region" description="Helical" evidence="9">
    <location>
        <begin position="294"/>
        <end position="312"/>
    </location>
</feature>
<dbReference type="Pfam" id="PF01435">
    <property type="entry name" value="Peptidase_M48"/>
    <property type="match status" value="1"/>
</dbReference>
<feature type="transmembrane region" description="Helical" evidence="9">
    <location>
        <begin position="6"/>
        <end position="25"/>
    </location>
</feature>
<keyword evidence="9" id="KW-1133">Transmembrane helix</keyword>
<reference evidence="12" key="1">
    <citation type="submission" date="2022-12" db="EMBL/GenBank/DDBJ databases">
        <title>Reference genome sequencing for broad-spectrum identification of bacterial and archaeal isolates by mass spectrometry.</title>
        <authorList>
            <person name="Sekiguchi Y."/>
            <person name="Tourlousse D.M."/>
        </authorList>
    </citation>
    <scope>NUCLEOTIDE SEQUENCE</scope>
    <source>
        <strain evidence="12">ASRB1</strain>
    </source>
</reference>
<dbReference type="GO" id="GO:0004222">
    <property type="term" value="F:metalloendopeptidase activity"/>
    <property type="evidence" value="ECO:0007669"/>
    <property type="project" value="InterPro"/>
</dbReference>
<feature type="domain" description="CAAX prenyl protease 1 N-terminal" evidence="11">
    <location>
        <begin position="33"/>
        <end position="207"/>
    </location>
</feature>
<keyword evidence="4 7" id="KW-0862">Zinc</keyword>
<dbReference type="CDD" id="cd07343">
    <property type="entry name" value="M48A_Zmpste24p_like"/>
    <property type="match status" value="1"/>
</dbReference>
<sequence length="429" mass="49551">MLQVNYILTSFLAIYILQFIFSFWLERINLEYMKRYGSRVPLFFEGILIEEKLSQITAYTRAKTRLGLVSDLTSQAILLALILSGFMPALGNRLEDAQFHFILSGFLFFMIPGFILYLAELPFDYYHSFVVEEKFGFNRSTLVLWIMDHVKSGMISIILFALLLSAVLSVIRISPTLWWLWAFLIVSAVQLTLVVLYPILIAPIFNKFEPIQDEELSEKIKNLMEENGIKVKKILQMDAGLRSRHTNAYFTGIGKTKQIVLFDTLIESHSHEEILSVLAHEVGHFKAKHVPKQLLFFELSMLVGFYLTYRLMEWPLMYSTFGFHASQVYAGLFIIGILWQKAGFFLQPFYTALSRRFERQADLFASSFLKTPDFLIAALKKIALDNLSNLTPHPLYVVFHYSHPPLVERIGLLETEGHHMESMRNNASK</sequence>
<keyword evidence="9" id="KW-0812">Transmembrane</keyword>